<organism evidence="3 5">
    <name type="scientific">Acetivibrio saccincola</name>
    <dbReference type="NCBI Taxonomy" id="1677857"/>
    <lineage>
        <taxon>Bacteria</taxon>
        <taxon>Bacillati</taxon>
        <taxon>Bacillota</taxon>
        <taxon>Clostridia</taxon>
        <taxon>Eubacteriales</taxon>
        <taxon>Oscillospiraceae</taxon>
        <taxon>Acetivibrio</taxon>
    </lineage>
</organism>
<evidence type="ECO:0000256" key="2">
    <source>
        <dbReference type="SAM" id="SignalP"/>
    </source>
</evidence>
<dbReference type="Proteomes" id="UP000233534">
    <property type="component" value="Chromosome"/>
</dbReference>
<feature type="region of interest" description="Disordered" evidence="1">
    <location>
        <begin position="36"/>
        <end position="67"/>
    </location>
</feature>
<evidence type="ECO:0000313" key="3">
    <source>
        <dbReference type="EMBL" id="AUG56672.1"/>
    </source>
</evidence>
<dbReference type="RefSeq" id="WP_101299324.1">
    <property type="nucleotide sequence ID" value="NZ_CP025197.1"/>
</dbReference>
<evidence type="ECO:0008006" key="7">
    <source>
        <dbReference type="Google" id="ProtNLM"/>
    </source>
</evidence>
<dbReference type="Proteomes" id="UP000239720">
    <property type="component" value="Unassembled WGS sequence"/>
</dbReference>
<dbReference type="AlphaFoldDB" id="A0A2K9DYV7"/>
<sequence>MIKIIKKNCLIIFIILALALLSSCVAKNSEDVDDAGDVKYNNDAEKDVTDKDSEYDRNTEANAGDEEKINSEELAFTEVNGKEVKDILVENAGALLNDYTKIQLPEEYSIFDVSKGILNNDDVLDIAVVVEKTPGLTYEDRQLYVLLSNEQNGYDILIDKNDLVLGSEDGGPFGDPYSGTKIENKTLEIKNYGGSSDRWGTTEKFKMIDGRLKLVEERILAYSNTTASGEIKIIDFLEKTSKTYSVSETNKDGEHLLDSKSIRVIEDVYFDEKKPEKYYEIINEKVFFNKAEYGEKGALYLGMPMEEVERVLNEMNVEILNEIEITSHPDDWNYGNKEFWMKDYHIEFDKKDNIYEIYVHGNIPTERGLKIGDPIEKMEELYGENYKKSTDGGETRFRYDMGDYKFWGIFSEDNKLKIWALARNLDID</sequence>
<reference evidence="3 5" key="1">
    <citation type="submission" date="2017-12" db="EMBL/GenBank/DDBJ databases">
        <title>Complete genome sequence of Herbivorax saccincola GGR1, a novel Cellulosome-producing hydrolytic bacterium in a thermophilic biogas plant, established by Illumina and Nanopore MinION sequencing.</title>
        <authorList>
            <person name="Pechtl A."/>
            <person name="Ruckert C."/>
            <person name="Koeck D.E."/>
            <person name="Maus I."/>
            <person name="Winkler A."/>
            <person name="Kalinowski J."/>
            <person name="Puhler A."/>
            <person name="Schwarz W.W."/>
            <person name="Zverlov V.V."/>
            <person name="Schluter A."/>
            <person name="Liebl W."/>
        </authorList>
    </citation>
    <scope>NUCLEOTIDE SEQUENCE [LARGE SCALE GENOMIC DNA]</scope>
    <source>
        <strain evidence="3">GGR1</strain>
        <strain evidence="5">SR1</strain>
    </source>
</reference>
<keyword evidence="2" id="KW-0732">Signal</keyword>
<feature type="chain" id="PRO_5036043878" description="Lipoprotein" evidence="2">
    <location>
        <begin position="29"/>
        <end position="428"/>
    </location>
</feature>
<accession>A0A2K9DYV7</accession>
<evidence type="ECO:0000313" key="6">
    <source>
        <dbReference type="Proteomes" id="UP000239720"/>
    </source>
</evidence>
<evidence type="ECO:0000313" key="5">
    <source>
        <dbReference type="Proteomes" id="UP000233534"/>
    </source>
</evidence>
<gene>
    <name evidence="4" type="ORF">B9R14_08165</name>
    <name evidence="3" type="ORF">HVS_03625</name>
</gene>
<feature type="signal peptide" evidence="2">
    <location>
        <begin position="1"/>
        <end position="28"/>
    </location>
</feature>
<keyword evidence="5" id="KW-1185">Reference proteome</keyword>
<dbReference type="KEGG" id="hsc:HVS_03625"/>
<dbReference type="PROSITE" id="PS51257">
    <property type="entry name" value="PROKAR_LIPOPROTEIN"/>
    <property type="match status" value="1"/>
</dbReference>
<evidence type="ECO:0000256" key="1">
    <source>
        <dbReference type="SAM" id="MobiDB-lite"/>
    </source>
</evidence>
<dbReference type="EMBL" id="CP025197">
    <property type="protein sequence ID" value="AUG56672.1"/>
    <property type="molecule type" value="Genomic_DNA"/>
</dbReference>
<evidence type="ECO:0000313" key="4">
    <source>
        <dbReference type="EMBL" id="PQQ66725.1"/>
    </source>
</evidence>
<protein>
    <recommendedName>
        <fullName evidence="7">Lipoprotein</fullName>
    </recommendedName>
</protein>
<reference evidence="4 6" key="2">
    <citation type="journal article" date="2018" name="Syst. Appl. Microbiol.">
        <title>Characterization and high-quality draft genome sequence of Herbivorax saccincola A7, an anaerobic, alkaliphilic, thermophilic, cellulolytic, and xylanolytic bacterium.</title>
        <authorList>
            <person name="Aikawa S."/>
            <person name="Baramee S."/>
            <person name="Sermsathanaswadi J."/>
            <person name="Thianheng P."/>
            <person name="Tachaapaikoon C."/>
            <person name="Shikata A."/>
            <person name="Waeonukul R."/>
            <person name="Pason P."/>
            <person name="Ratanakhanokchai K."/>
            <person name="Kosugi A."/>
        </authorList>
    </citation>
    <scope>NUCLEOTIDE SEQUENCE [LARGE SCALE GENOMIC DNA]</scope>
    <source>
        <strain evidence="4 6">A7</strain>
    </source>
</reference>
<name>A0A2K9DYV7_9FIRM</name>
<proteinExistence type="predicted"/>
<dbReference type="EMBL" id="NEMB01000003">
    <property type="protein sequence ID" value="PQQ66725.1"/>
    <property type="molecule type" value="Genomic_DNA"/>
</dbReference>
<dbReference type="OrthoDB" id="27389at2"/>